<proteinExistence type="predicted"/>
<dbReference type="EMBL" id="KN745393">
    <property type="protein sequence ID" value="KIH51803.1"/>
    <property type="molecule type" value="Genomic_DNA"/>
</dbReference>
<dbReference type="AlphaFoldDB" id="A0A0C2C692"/>
<accession>A0A0C2C692</accession>
<protein>
    <recommendedName>
        <fullName evidence="3">Protein kinase domain-containing protein</fullName>
    </recommendedName>
</protein>
<organism evidence="1 2">
    <name type="scientific">Ancylostoma duodenale</name>
    <dbReference type="NCBI Taxonomy" id="51022"/>
    <lineage>
        <taxon>Eukaryota</taxon>
        <taxon>Metazoa</taxon>
        <taxon>Ecdysozoa</taxon>
        <taxon>Nematoda</taxon>
        <taxon>Chromadorea</taxon>
        <taxon>Rhabditida</taxon>
        <taxon>Rhabditina</taxon>
        <taxon>Rhabditomorpha</taxon>
        <taxon>Strongyloidea</taxon>
        <taxon>Ancylostomatidae</taxon>
        <taxon>Ancylostomatinae</taxon>
        <taxon>Ancylostoma</taxon>
    </lineage>
</organism>
<reference evidence="1 2" key="1">
    <citation type="submission" date="2013-12" db="EMBL/GenBank/DDBJ databases">
        <title>Draft genome of the parsitic nematode Ancylostoma duodenale.</title>
        <authorList>
            <person name="Mitreva M."/>
        </authorList>
    </citation>
    <scope>NUCLEOTIDE SEQUENCE [LARGE SCALE GENOMIC DNA]</scope>
    <source>
        <strain evidence="1 2">Zhejiang</strain>
    </source>
</reference>
<dbReference type="InterPro" id="IPR011009">
    <property type="entry name" value="Kinase-like_dom_sf"/>
</dbReference>
<evidence type="ECO:0008006" key="3">
    <source>
        <dbReference type="Google" id="ProtNLM"/>
    </source>
</evidence>
<dbReference type="Gene3D" id="3.30.200.20">
    <property type="entry name" value="Phosphorylase Kinase, domain 1"/>
    <property type="match status" value="1"/>
</dbReference>
<sequence>MQLKIVEQAPTSKGRRPRLSSDLTLLSDYEIDPDPQWEIERARLELVDILGEGAFGEVWRANLKPDRNDNSIPPEV</sequence>
<keyword evidence="2" id="KW-1185">Reference proteome</keyword>
<evidence type="ECO:0000313" key="2">
    <source>
        <dbReference type="Proteomes" id="UP000054047"/>
    </source>
</evidence>
<name>A0A0C2C692_9BILA</name>
<dbReference type="SUPFAM" id="SSF56112">
    <property type="entry name" value="Protein kinase-like (PK-like)"/>
    <property type="match status" value="1"/>
</dbReference>
<dbReference type="Proteomes" id="UP000054047">
    <property type="component" value="Unassembled WGS sequence"/>
</dbReference>
<evidence type="ECO:0000313" key="1">
    <source>
        <dbReference type="EMBL" id="KIH51803.1"/>
    </source>
</evidence>
<gene>
    <name evidence="1" type="ORF">ANCDUO_18103</name>
</gene>
<dbReference type="OrthoDB" id="5984265at2759"/>